<reference evidence="1" key="1">
    <citation type="journal article" date="2021" name="Genome Biol. Evol.">
        <title>Genomic rearrangements and sequence evolution across brown algal organelles.</title>
        <authorList>
            <person name="Starko S."/>
            <person name="Bringloe T.T."/>
            <person name="Gomez M.S."/>
            <person name="Darby H."/>
            <person name="Graham S.W."/>
            <person name="Martone P.T."/>
        </authorList>
    </citation>
    <scope>NUCLEOTIDE SEQUENCE</scope>
</reference>
<protein>
    <submittedName>
        <fullName evidence="1">Uncharacterized protein</fullName>
    </submittedName>
</protein>
<gene>
    <name evidence="1" type="primary">orf396</name>
</gene>
<name>A0A8F0FCS4_9PHAE</name>
<proteinExistence type="predicted"/>
<geneLocation type="mitochondrion" evidence="1"/>
<dbReference type="EMBL" id="MZ156058">
    <property type="protein sequence ID" value="QWK44729.1"/>
    <property type="molecule type" value="Genomic_DNA"/>
</dbReference>
<sequence length="396" mass="47833">MIKAKRYSEADLSDFYSVSPVFKKYSQLRLWSYNFSEYHNIKYCEIYLSKYFLVCTEKYILEYFSEFFLLTLRDSPKFLKFIESGFFKYINYHFLFLFQSNCLFFFEDSYKEVEFFVEEYFRVYIQNFFERDLLICLAACINKRVPISFYRYLSNHLKCISNEIILIKSNTKSSFNSIAILNFIGSDSNKYYCLGFIYLKKKIKYNTVVKKEYNCSLLTGLNYKIYKSVNTIKEVSSLLKQSSIIFFFEGTTCNYGYLLISSYNKAFLEYYNYILFDFFKIFYKSKYLFINKRVNFYFKFYPTLFMTYNGSFYNFTKCVYKLPYEFIFDSIIKSNNSCNRDFQFLLGSFQILVSFDKIKNDIGIYRESTNVFSNNIKPIYLKLVDTIIVSFLKEFE</sequence>
<dbReference type="AlphaFoldDB" id="A0A8F0FCS4"/>
<accession>A0A8F0FCS4</accession>
<evidence type="ECO:0000313" key="1">
    <source>
        <dbReference type="EMBL" id="QWK44729.1"/>
    </source>
</evidence>
<organism evidence="1">
    <name type="scientific">Pelagophycus porra</name>
    <dbReference type="NCBI Taxonomy" id="50953"/>
    <lineage>
        <taxon>Eukaryota</taxon>
        <taxon>Sar</taxon>
        <taxon>Stramenopiles</taxon>
        <taxon>Ochrophyta</taxon>
        <taxon>PX clade</taxon>
        <taxon>Phaeophyceae</taxon>
        <taxon>Laminariales</taxon>
        <taxon>Laminariaceae</taxon>
        <taxon>Pelagophycus</taxon>
    </lineage>
</organism>
<keyword evidence="1" id="KW-0496">Mitochondrion</keyword>